<reference evidence="3" key="1">
    <citation type="journal article" date="2020" name="mSystems">
        <title>Genome- and Community-Level Interaction Insights into Carbon Utilization and Element Cycling Functions of Hydrothermarchaeota in Hydrothermal Sediment.</title>
        <authorList>
            <person name="Zhou Z."/>
            <person name="Liu Y."/>
            <person name="Xu W."/>
            <person name="Pan J."/>
            <person name="Luo Z.H."/>
            <person name="Li M."/>
        </authorList>
    </citation>
    <scope>NUCLEOTIDE SEQUENCE [LARGE SCALE GENOMIC DNA]</scope>
    <source>
        <strain evidence="3">SpSt-86</strain>
    </source>
</reference>
<dbReference type="Pfam" id="PF00817">
    <property type="entry name" value="IMS"/>
    <property type="match status" value="1"/>
</dbReference>
<dbReference type="GO" id="GO:0003684">
    <property type="term" value="F:damaged DNA binding"/>
    <property type="evidence" value="ECO:0007669"/>
    <property type="project" value="InterPro"/>
</dbReference>
<dbReference type="InterPro" id="IPR001126">
    <property type="entry name" value="UmuC"/>
</dbReference>
<dbReference type="InterPro" id="IPR043128">
    <property type="entry name" value="Rev_trsase/Diguanyl_cyclase"/>
</dbReference>
<organism evidence="3">
    <name type="scientific">Pseudothermotoga hypogea</name>
    <dbReference type="NCBI Taxonomy" id="57487"/>
    <lineage>
        <taxon>Bacteria</taxon>
        <taxon>Thermotogati</taxon>
        <taxon>Thermotogota</taxon>
        <taxon>Thermotogae</taxon>
        <taxon>Thermotogales</taxon>
        <taxon>Thermotogaceae</taxon>
        <taxon>Pseudothermotoga</taxon>
    </lineage>
</organism>
<dbReference type="Pfam" id="PF11799">
    <property type="entry name" value="IMS_C"/>
    <property type="match status" value="1"/>
</dbReference>
<accession>A0A832MMT4</accession>
<dbReference type="InterPro" id="IPR043502">
    <property type="entry name" value="DNA/RNA_pol_sf"/>
</dbReference>
<evidence type="ECO:0000313" key="3">
    <source>
        <dbReference type="EMBL" id="HGZ79599.1"/>
    </source>
</evidence>
<dbReference type="Gene3D" id="3.30.70.270">
    <property type="match status" value="1"/>
</dbReference>
<dbReference type="PROSITE" id="PS50173">
    <property type="entry name" value="UMUC"/>
    <property type="match status" value="1"/>
</dbReference>
<dbReference type="Gene3D" id="1.10.150.20">
    <property type="entry name" value="5' to 3' exonuclease, C-terminal subdomain"/>
    <property type="match status" value="1"/>
</dbReference>
<protein>
    <submittedName>
        <fullName evidence="3">DNA polymerase IV</fullName>
    </submittedName>
</protein>
<evidence type="ECO:0000259" key="2">
    <source>
        <dbReference type="PROSITE" id="PS50173"/>
    </source>
</evidence>
<dbReference type="GO" id="GO:0006281">
    <property type="term" value="P:DNA repair"/>
    <property type="evidence" value="ECO:0007669"/>
    <property type="project" value="InterPro"/>
</dbReference>
<feature type="domain" description="UmuC" evidence="2">
    <location>
        <begin position="2"/>
        <end position="177"/>
    </location>
</feature>
<evidence type="ECO:0000256" key="1">
    <source>
        <dbReference type="ARBA" id="ARBA00010945"/>
    </source>
</evidence>
<dbReference type="EMBL" id="DTKQ01000048">
    <property type="protein sequence ID" value="HGZ79599.1"/>
    <property type="molecule type" value="Genomic_DNA"/>
</dbReference>
<comment type="similarity">
    <text evidence="1">Belongs to the DNA polymerase type-Y family.</text>
</comment>
<dbReference type="InterPro" id="IPR050116">
    <property type="entry name" value="DNA_polymerase-Y"/>
</dbReference>
<dbReference type="CDD" id="cd03586">
    <property type="entry name" value="PolY_Pol_IV_kappa"/>
    <property type="match status" value="1"/>
</dbReference>
<name>A0A832MMT4_9THEM</name>
<sequence>MVALLDMDAFFASVECVRNPFLGGKPVAVIGWGKRTAISSVNYIAKKFGIKTGMAPQMAKKLCPNLVLVKADFAEYESISLDIESLVCRFFPIYVRSSIDEFYIDLNITNPIERLRRLKQEIFQKHRLTCSIGVAPNPVLSKIASEMCKPDGFKVVDKEQILPFVQHLPISVIPGVGQKTEEYLKRMKVETVKDLIEFSKTSFAPDSIKDLVSSLLSEDFDRKEFFRRKPPKSFSHMKTFDLDVSESYILKQVAIYLLYRAYLRMIREGYGARTVSLIVKSAKSGTVSCSKSLSDWSNDFLKFTELLDSILSRVIGDAPVRMLGVSLSDVKPMDAVQLHLFRDSEKIMRAFQLSGVEISSKLFMKKVSRCV</sequence>
<dbReference type="GO" id="GO:0003887">
    <property type="term" value="F:DNA-directed DNA polymerase activity"/>
    <property type="evidence" value="ECO:0007669"/>
    <property type="project" value="InterPro"/>
</dbReference>
<dbReference type="Gene3D" id="3.40.1170.60">
    <property type="match status" value="1"/>
</dbReference>
<dbReference type="GO" id="GO:0005829">
    <property type="term" value="C:cytosol"/>
    <property type="evidence" value="ECO:0007669"/>
    <property type="project" value="TreeGrafter"/>
</dbReference>
<dbReference type="InterPro" id="IPR017961">
    <property type="entry name" value="DNA_pol_Y-fam_little_finger"/>
</dbReference>
<dbReference type="GO" id="GO:0042276">
    <property type="term" value="P:error-prone translesion synthesis"/>
    <property type="evidence" value="ECO:0007669"/>
    <property type="project" value="TreeGrafter"/>
</dbReference>
<dbReference type="GO" id="GO:0009432">
    <property type="term" value="P:SOS response"/>
    <property type="evidence" value="ECO:0007669"/>
    <property type="project" value="TreeGrafter"/>
</dbReference>
<comment type="caution">
    <text evidence="3">The sequence shown here is derived from an EMBL/GenBank/DDBJ whole genome shotgun (WGS) entry which is preliminary data.</text>
</comment>
<dbReference type="SUPFAM" id="SSF56672">
    <property type="entry name" value="DNA/RNA polymerases"/>
    <property type="match status" value="1"/>
</dbReference>
<dbReference type="PANTHER" id="PTHR11076">
    <property type="entry name" value="DNA REPAIR POLYMERASE UMUC / TRANSFERASE FAMILY MEMBER"/>
    <property type="match status" value="1"/>
</dbReference>
<proteinExistence type="inferred from homology"/>
<dbReference type="InterPro" id="IPR022880">
    <property type="entry name" value="DNApol_IV"/>
</dbReference>
<dbReference type="PANTHER" id="PTHR11076:SF33">
    <property type="entry name" value="DNA POLYMERASE KAPPA"/>
    <property type="match status" value="1"/>
</dbReference>
<dbReference type="AlphaFoldDB" id="A0A832MMT4"/>
<dbReference type="SUPFAM" id="SSF100879">
    <property type="entry name" value="Lesion bypass DNA polymerase (Y-family), little finger domain"/>
    <property type="match status" value="1"/>
</dbReference>
<dbReference type="InterPro" id="IPR036775">
    <property type="entry name" value="DNA_pol_Y-fam_lit_finger_sf"/>
</dbReference>
<gene>
    <name evidence="3" type="ORF">ENW55_06415</name>
</gene>
<dbReference type="Gene3D" id="3.30.1490.100">
    <property type="entry name" value="DNA polymerase, Y-family, little finger domain"/>
    <property type="match status" value="1"/>
</dbReference>